<evidence type="ECO:0000256" key="1">
    <source>
        <dbReference type="ARBA" id="ARBA00004196"/>
    </source>
</evidence>
<protein>
    <recommendedName>
        <fullName evidence="3">Heparinase II/III-like C-terminal domain-containing protein</fullName>
    </recommendedName>
</protein>
<feature type="region of interest" description="Disordered" evidence="2">
    <location>
        <begin position="1"/>
        <end position="23"/>
    </location>
</feature>
<evidence type="ECO:0000256" key="2">
    <source>
        <dbReference type="SAM" id="MobiDB-lite"/>
    </source>
</evidence>
<dbReference type="Gene3D" id="1.50.10.100">
    <property type="entry name" value="Chondroitin AC/alginate lyase"/>
    <property type="match status" value="1"/>
</dbReference>
<dbReference type="EMBL" id="CADCTC010000218">
    <property type="protein sequence ID" value="CAA9284232.1"/>
    <property type="molecule type" value="Genomic_DNA"/>
</dbReference>
<organism evidence="4">
    <name type="scientific">uncultured Chloroflexota bacterium</name>
    <dbReference type="NCBI Taxonomy" id="166587"/>
    <lineage>
        <taxon>Bacteria</taxon>
        <taxon>Bacillati</taxon>
        <taxon>Chloroflexota</taxon>
        <taxon>environmental samples</taxon>
    </lineage>
</organism>
<dbReference type="InterPro" id="IPR012480">
    <property type="entry name" value="Hepar_II_III_C"/>
</dbReference>
<dbReference type="InterPro" id="IPR008929">
    <property type="entry name" value="Chondroitin_lyas"/>
</dbReference>
<dbReference type="GO" id="GO:0016829">
    <property type="term" value="F:lyase activity"/>
    <property type="evidence" value="ECO:0007669"/>
    <property type="project" value="InterPro"/>
</dbReference>
<dbReference type="Pfam" id="PF07940">
    <property type="entry name" value="Hepar_II_III_C"/>
    <property type="match status" value="1"/>
</dbReference>
<accession>A0A6J4JPR6</accession>
<dbReference type="Gene3D" id="2.70.98.70">
    <property type="match status" value="1"/>
</dbReference>
<evidence type="ECO:0000259" key="3">
    <source>
        <dbReference type="Pfam" id="PF07940"/>
    </source>
</evidence>
<comment type="subcellular location">
    <subcellularLocation>
        <location evidence="1">Cell envelope</location>
    </subcellularLocation>
</comment>
<name>A0A6J4JPR6_9CHLR</name>
<dbReference type="SUPFAM" id="SSF48230">
    <property type="entry name" value="Chondroitin AC/alginate lyase"/>
    <property type="match status" value="1"/>
</dbReference>
<feature type="domain" description="Heparinase II/III-like C-terminal" evidence="3">
    <location>
        <begin position="439"/>
        <end position="548"/>
    </location>
</feature>
<sequence>MATSTPALATSTTSNSATATTSGADGARSLLRQLFPTSLIRETLLSREDWRPFPRCAERAGWQQLPDDVRSRTVAQAEPHLGKSWPELPATLFLEYRRNGNRSRYEAHHFARRTSLAQLVLGECVEGKGRFLDDIVNGVWALCEESFWGVPAHNARHSPLFPGSGLPDTSLHEVDLFAAETGALLAWTHYLVGKQLAAELPVVTDRIVREVEARILTPYRTLDDWRWLGHTHRPVNNWNPWIHSNILAANLLLEADAARRRDTVLRIVKWLDVFLDGYHDDGGCDEGPSYWGRGGASLFDCLELLHSASAGRLDVYGAPLVQEIGRYIYRAHVAGPWYVNFADASAKPSPSGNLVYRYGKRIGDPRMMAHGAYVAQQSLGEVDARGRASLARALPAIFSEDEVRRAAGAPPLVREAWLDGIQMLAAREWEGSADGLFLAAKGGHNAESHNHNDVGQFIVALDGHPLLIDVGVETYTRKTFGEQRYDIWTMQSLYHNLPAIDGQGQRPGRAFNAGDVAAEVTPERAALRLDLADAYPAELGIRRWQREVRLERGTGPSSAAHAPDTGRIVLDESWELDRAPQSLALHLMTSGAVDSSRPGTLACASPTRPLLVRYDPQMFTHRVEEIAVKDARLQPVWGDRVYRVVLGARQPVAAGSWSITIEAGE</sequence>
<dbReference type="AlphaFoldDB" id="A0A6J4JPR6"/>
<dbReference type="GO" id="GO:0030313">
    <property type="term" value="C:cell envelope"/>
    <property type="evidence" value="ECO:0007669"/>
    <property type="project" value="UniProtKB-SubCell"/>
</dbReference>
<feature type="compositionally biased region" description="Low complexity" evidence="2">
    <location>
        <begin position="1"/>
        <end position="22"/>
    </location>
</feature>
<gene>
    <name evidence="4" type="ORF">AVDCRST_MAG77-4142</name>
</gene>
<proteinExistence type="predicted"/>
<reference evidence="4" key="1">
    <citation type="submission" date="2020-02" db="EMBL/GenBank/DDBJ databases">
        <authorList>
            <person name="Meier V. D."/>
        </authorList>
    </citation>
    <scope>NUCLEOTIDE SEQUENCE</scope>
    <source>
        <strain evidence="4">AVDCRST_MAG77</strain>
    </source>
</reference>
<evidence type="ECO:0000313" key="4">
    <source>
        <dbReference type="EMBL" id="CAA9284232.1"/>
    </source>
</evidence>